<keyword evidence="1" id="KW-0802">TPR repeat</keyword>
<evidence type="ECO:0000256" key="1">
    <source>
        <dbReference type="PROSITE-ProRule" id="PRU00339"/>
    </source>
</evidence>
<dbReference type="InterPro" id="IPR002201">
    <property type="entry name" value="Glyco_trans_9"/>
</dbReference>
<dbReference type="PROSITE" id="PS50005">
    <property type="entry name" value="TPR"/>
    <property type="match status" value="2"/>
</dbReference>
<dbReference type="STRING" id="1777137.AWB76_02161"/>
<dbReference type="Gene3D" id="1.25.40.10">
    <property type="entry name" value="Tetratricopeptide repeat domain"/>
    <property type="match status" value="1"/>
</dbReference>
<dbReference type="PANTHER" id="PTHR44809">
    <property type="match status" value="1"/>
</dbReference>
<accession>A0A158AC08</accession>
<proteinExistence type="predicted"/>
<name>A0A158AC08_9BURK</name>
<evidence type="ECO:0000313" key="3">
    <source>
        <dbReference type="Proteomes" id="UP000054624"/>
    </source>
</evidence>
<sequence>MVHIDACLLQCAGIEERCQALLLKGTIAQTIGRYSEAKACFEEVAQAFPGPRPYAALSGALIACREFERAAVAARAGLALSTEQDSPVVLELTKILGDALLFDHNYEEAAIAYRQVISLMPQHGIANHQLGYILEFQDDLDAAIEHYEQAVKFNPELVGSRSNLAFVLLAAGRFKEAWPHFEHRWAGMLLPGRQMASPPALPIRRWKGSFSDCNDQHLLVLAEQGFGDTLQFCRYLPMVLEQFAEVGFVCPKPLQKLIVHSLGTRHSNLVLLDDVPQDFWNWDQYIPLMSMPVVFETDLQTIPATMSYLSAEPYAAQSFASRLNKLESSSLPRIGIAWAGGHAGLGVDQWRSISPKHLGPLINWPHACWVSLQKPETEEKRLGPDQRAKVIDWMDEMNAFADTAALISGLDLVISVDTSVAHLAAAMGKPVWLLNRFGGCWRWLRNRDDSPWYPTMRIFTQKERGNWNEVFGRVLKELHCHDFRKGSDY</sequence>
<dbReference type="GO" id="GO:0016757">
    <property type="term" value="F:glycosyltransferase activity"/>
    <property type="evidence" value="ECO:0007669"/>
    <property type="project" value="InterPro"/>
</dbReference>
<dbReference type="AlphaFoldDB" id="A0A158AC08"/>
<dbReference type="Gene3D" id="3.40.50.2000">
    <property type="entry name" value="Glycogen Phosphorylase B"/>
    <property type="match status" value="1"/>
</dbReference>
<feature type="repeat" description="TPR" evidence="1">
    <location>
        <begin position="124"/>
        <end position="157"/>
    </location>
</feature>
<dbReference type="InterPro" id="IPR019734">
    <property type="entry name" value="TPR_rpt"/>
</dbReference>
<dbReference type="InterPro" id="IPR011990">
    <property type="entry name" value="TPR-like_helical_dom_sf"/>
</dbReference>
<dbReference type="Pfam" id="PF13181">
    <property type="entry name" value="TPR_8"/>
    <property type="match status" value="2"/>
</dbReference>
<feature type="repeat" description="TPR" evidence="1">
    <location>
        <begin position="90"/>
        <end position="123"/>
    </location>
</feature>
<evidence type="ECO:0000313" key="2">
    <source>
        <dbReference type="EMBL" id="SAK55392.1"/>
    </source>
</evidence>
<dbReference type="Pfam" id="PF01075">
    <property type="entry name" value="Glyco_transf_9"/>
    <property type="match status" value="1"/>
</dbReference>
<protein>
    <submittedName>
        <fullName evidence="2">TPR repeat-containing protein</fullName>
    </submittedName>
</protein>
<keyword evidence="3" id="KW-1185">Reference proteome</keyword>
<organism evidence="2 3">
    <name type="scientific">Caballeronia temeraria</name>
    <dbReference type="NCBI Taxonomy" id="1777137"/>
    <lineage>
        <taxon>Bacteria</taxon>
        <taxon>Pseudomonadati</taxon>
        <taxon>Pseudomonadota</taxon>
        <taxon>Betaproteobacteria</taxon>
        <taxon>Burkholderiales</taxon>
        <taxon>Burkholderiaceae</taxon>
        <taxon>Caballeronia</taxon>
    </lineage>
</organism>
<dbReference type="SUPFAM" id="SSF53756">
    <property type="entry name" value="UDP-Glycosyltransferase/glycogen phosphorylase"/>
    <property type="match status" value="1"/>
</dbReference>
<reference evidence="3" key="1">
    <citation type="submission" date="2016-01" db="EMBL/GenBank/DDBJ databases">
        <authorList>
            <person name="Peeters Charlotte."/>
        </authorList>
    </citation>
    <scope>NUCLEOTIDE SEQUENCE [LARGE SCALE GENOMIC DNA]</scope>
</reference>
<dbReference type="SUPFAM" id="SSF48452">
    <property type="entry name" value="TPR-like"/>
    <property type="match status" value="1"/>
</dbReference>
<dbReference type="SMART" id="SM00028">
    <property type="entry name" value="TPR"/>
    <property type="match status" value="3"/>
</dbReference>
<gene>
    <name evidence="2" type="ORF">AWB76_02161</name>
</gene>
<dbReference type="PANTHER" id="PTHR44809:SF1">
    <property type="entry name" value="PROTEIN O-MANNOSYL-TRANSFERASE TMTC1"/>
    <property type="match status" value="1"/>
</dbReference>
<dbReference type="InterPro" id="IPR052943">
    <property type="entry name" value="TMTC_O-mannosyl-trnsfr"/>
</dbReference>
<dbReference type="Proteomes" id="UP000054624">
    <property type="component" value="Unassembled WGS sequence"/>
</dbReference>
<dbReference type="EMBL" id="FCOI02000005">
    <property type="protein sequence ID" value="SAK55392.1"/>
    <property type="molecule type" value="Genomic_DNA"/>
</dbReference>